<dbReference type="SUPFAM" id="SSF56300">
    <property type="entry name" value="Metallo-dependent phosphatases"/>
    <property type="match status" value="1"/>
</dbReference>
<feature type="domain" description="Cyclic nucleotide phosphodiesterase C-terminal" evidence="7">
    <location>
        <begin position="338"/>
        <end position="437"/>
    </location>
</feature>
<dbReference type="GO" id="GO:0046872">
    <property type="term" value="F:metal ion binding"/>
    <property type="evidence" value="ECO:0007669"/>
    <property type="project" value="UniProtKB-KW"/>
</dbReference>
<evidence type="ECO:0000313" key="8">
    <source>
        <dbReference type="EMBL" id="RCW63153.1"/>
    </source>
</evidence>
<dbReference type="AlphaFoldDB" id="A0A368X5D7"/>
<gene>
    <name evidence="8" type="ORF">DFR57_11929</name>
</gene>
<dbReference type="Gene3D" id="1.10.246.180">
    <property type="match status" value="1"/>
</dbReference>
<dbReference type="InterPro" id="IPR040869">
    <property type="entry name" value="CNP_C"/>
</dbReference>
<dbReference type="RefSeq" id="WP_170133019.1">
    <property type="nucleotide sequence ID" value="NZ_QPJJ01000019.1"/>
</dbReference>
<reference evidence="8 9" key="1">
    <citation type="submission" date="2018-07" db="EMBL/GenBank/DDBJ databases">
        <title>Genomic Encyclopedia of Type Strains, Phase IV (KMG-IV): sequencing the most valuable type-strain genomes for metagenomic binning, comparative biology and taxonomic classification.</title>
        <authorList>
            <person name="Goeker M."/>
        </authorList>
    </citation>
    <scope>NUCLEOTIDE SEQUENCE [LARGE SCALE GENOMIC DNA]</scope>
    <source>
        <strain evidence="8 9">DSM 27696</strain>
    </source>
</reference>
<proteinExistence type="inferred from homology"/>
<evidence type="ECO:0000256" key="3">
    <source>
        <dbReference type="ARBA" id="ARBA00023004"/>
    </source>
</evidence>
<keyword evidence="2" id="KW-0378">Hydrolase</keyword>
<evidence type="ECO:0000256" key="2">
    <source>
        <dbReference type="ARBA" id="ARBA00022801"/>
    </source>
</evidence>
<feature type="transmembrane region" description="Helical" evidence="5">
    <location>
        <begin position="7"/>
        <end position="25"/>
    </location>
</feature>
<evidence type="ECO:0000256" key="1">
    <source>
        <dbReference type="ARBA" id="ARBA00022723"/>
    </source>
</evidence>
<dbReference type="EMBL" id="QPJJ01000019">
    <property type="protein sequence ID" value="RCW63153.1"/>
    <property type="molecule type" value="Genomic_DNA"/>
</dbReference>
<keyword evidence="3" id="KW-0408">Iron</keyword>
<evidence type="ECO:0000256" key="4">
    <source>
        <dbReference type="ARBA" id="ARBA00025742"/>
    </source>
</evidence>
<dbReference type="PANTHER" id="PTHR42988:SF2">
    <property type="entry name" value="CYCLIC NUCLEOTIDE PHOSPHODIESTERASE CBUA0032-RELATED"/>
    <property type="match status" value="1"/>
</dbReference>
<evidence type="ECO:0000313" key="9">
    <source>
        <dbReference type="Proteomes" id="UP000252585"/>
    </source>
</evidence>
<feature type="domain" description="Calcineurin-like phosphoesterase" evidence="6">
    <location>
        <begin position="47"/>
        <end position="291"/>
    </location>
</feature>
<comment type="similarity">
    <text evidence="4">Belongs to the cyclic nucleotide phosphodiesterase class-III family.</text>
</comment>
<keyword evidence="9" id="KW-1185">Reference proteome</keyword>
<dbReference type="PANTHER" id="PTHR42988">
    <property type="entry name" value="PHOSPHOHYDROLASE"/>
    <property type="match status" value="1"/>
</dbReference>
<dbReference type="Pfam" id="PF17839">
    <property type="entry name" value="CNP_C_terminal"/>
    <property type="match status" value="1"/>
</dbReference>
<evidence type="ECO:0000256" key="5">
    <source>
        <dbReference type="SAM" id="Phobius"/>
    </source>
</evidence>
<keyword evidence="5" id="KW-1133">Transmembrane helix</keyword>
<dbReference type="PIRSF" id="PIRSF034890">
    <property type="entry name" value="Pesteras_lmo2642"/>
    <property type="match status" value="1"/>
</dbReference>
<dbReference type="GO" id="GO:0016787">
    <property type="term" value="F:hydrolase activity"/>
    <property type="evidence" value="ECO:0007669"/>
    <property type="project" value="UniProtKB-KW"/>
</dbReference>
<evidence type="ECO:0000259" key="7">
    <source>
        <dbReference type="Pfam" id="PF17839"/>
    </source>
</evidence>
<keyword evidence="5" id="KW-0472">Membrane</keyword>
<protein>
    <submittedName>
        <fullName evidence="8">3',5'-cyclic AMP phosphodiesterase CpdA</fullName>
    </submittedName>
</protein>
<dbReference type="InterPro" id="IPR050884">
    <property type="entry name" value="CNP_phosphodiesterase-III"/>
</dbReference>
<evidence type="ECO:0000259" key="6">
    <source>
        <dbReference type="Pfam" id="PF00149"/>
    </source>
</evidence>
<keyword evidence="1" id="KW-0479">Metal-binding</keyword>
<dbReference type="Proteomes" id="UP000252585">
    <property type="component" value="Unassembled WGS sequence"/>
</dbReference>
<dbReference type="Pfam" id="PF00149">
    <property type="entry name" value="Metallophos"/>
    <property type="match status" value="1"/>
</dbReference>
<name>A0A368X5D7_9BACI</name>
<accession>A0A368X5D7</accession>
<comment type="caution">
    <text evidence="8">The sequence shown here is derived from an EMBL/GenBank/DDBJ whole genome shotgun (WGS) entry which is preliminary data.</text>
</comment>
<keyword evidence="5" id="KW-0812">Transmembrane</keyword>
<sequence>MKILKSFFILVIITIVTLSVFKYFLGTTEYSNPAEKDTTILSSGTPLKFIVATDLHYISSAIVKDGPMFERIYVNSDGKQTNYITEITDTFINEVIVQNPNGLILSGDLTFNGEKKSHEELVQKLEKVKKNGIPVYVIPGNHDINNYNAVGFKEDSIYSVDNITEKDFQNMYQQFGLGDAIYQDYKSLSYVVEVSEDSWLIMLDSNKYVNNNSVMKSETSGAIRQETFDWLETVLVAAEKKGVTPITVMHHNLLEHNTLINTNFTIDNSEEVTELFHRFKVKVNLSGHIHAQHIASDQSKNNFFYDIVTSSLSVYPNQYGVLRFLPNEKISYQTKSVDMEESARENASKDRKLLHFEDYSYEFFYSTSYNKTINDLSMYELPKSAMESMAETFAEFNTSYFSGTINLTKDQLLNSEGYQLWKNTGSHFFRKYIDSVLLYPVKNENSITVLLK</sequence>
<dbReference type="Gene3D" id="3.60.21.10">
    <property type="match status" value="1"/>
</dbReference>
<dbReference type="InterPro" id="IPR004843">
    <property type="entry name" value="Calcineurin-like_PHP"/>
</dbReference>
<dbReference type="InterPro" id="IPR012365">
    <property type="entry name" value="Pesteras_lmo2642"/>
</dbReference>
<dbReference type="InterPro" id="IPR029052">
    <property type="entry name" value="Metallo-depent_PP-like"/>
</dbReference>
<organism evidence="8 9">
    <name type="scientific">Saliterribacillus persicus</name>
    <dbReference type="NCBI Taxonomy" id="930114"/>
    <lineage>
        <taxon>Bacteria</taxon>
        <taxon>Bacillati</taxon>
        <taxon>Bacillota</taxon>
        <taxon>Bacilli</taxon>
        <taxon>Bacillales</taxon>
        <taxon>Bacillaceae</taxon>
        <taxon>Saliterribacillus</taxon>
    </lineage>
</organism>